<gene>
    <name evidence="2" type="ORF">AVEN_235918_1</name>
</gene>
<comment type="caution">
    <text evidence="2">The sequence shown here is derived from an EMBL/GenBank/DDBJ whole genome shotgun (WGS) entry which is preliminary data.</text>
</comment>
<reference evidence="2 3" key="1">
    <citation type="journal article" date="2019" name="Sci. Rep.">
        <title>Orb-weaving spider Araneus ventricosus genome elucidates the spidroin gene catalogue.</title>
        <authorList>
            <person name="Kono N."/>
            <person name="Nakamura H."/>
            <person name="Ohtoshi R."/>
            <person name="Moran D.A.P."/>
            <person name="Shinohara A."/>
            <person name="Yoshida Y."/>
            <person name="Fujiwara M."/>
            <person name="Mori M."/>
            <person name="Tomita M."/>
            <person name="Arakawa K."/>
        </authorList>
    </citation>
    <scope>NUCLEOTIDE SEQUENCE [LARGE SCALE GENOMIC DNA]</scope>
</reference>
<protein>
    <recommendedName>
        <fullName evidence="1">TTF-type domain-containing protein</fullName>
    </recommendedName>
</protein>
<keyword evidence="3" id="KW-1185">Reference proteome</keyword>
<dbReference type="EMBL" id="BGPR01016893">
    <property type="protein sequence ID" value="GBN74464.1"/>
    <property type="molecule type" value="Genomic_DNA"/>
</dbReference>
<dbReference type="AlphaFoldDB" id="A0A4Y2RFE7"/>
<sequence length="251" mass="28581">MSVLTKAHAFQLAKALSVRSVVTISNYYLFPISPSDPISEQNEKVISSSALKNRDVALFRGTDTLVDDSKKKQLIEDGFWQPGIEYKFSQSSKDDISFQSNWLNRFKWLVYSEKDEGAYCKFCVVFAPDLNVQQTFISKPHNKYRTAIEEYLKHQNSKIHQNTVHGCSHFLNCRNKKLTSVINSVNDQCAKEVSKNRAILASIMKTVIFCARQEIALRGHRDSGILKEDSKENEGNFRAALCFRIDAGDEI</sequence>
<proteinExistence type="predicted"/>
<dbReference type="InterPro" id="IPR006580">
    <property type="entry name" value="Znf_TTF"/>
</dbReference>
<dbReference type="SMART" id="SM00597">
    <property type="entry name" value="ZnF_TTF"/>
    <property type="match status" value="1"/>
</dbReference>
<accession>A0A4Y2RFE7</accession>
<evidence type="ECO:0000313" key="2">
    <source>
        <dbReference type="EMBL" id="GBN74464.1"/>
    </source>
</evidence>
<dbReference type="Proteomes" id="UP000499080">
    <property type="component" value="Unassembled WGS sequence"/>
</dbReference>
<organism evidence="2 3">
    <name type="scientific">Araneus ventricosus</name>
    <name type="common">Orbweaver spider</name>
    <name type="synonym">Epeira ventricosa</name>
    <dbReference type="NCBI Taxonomy" id="182803"/>
    <lineage>
        <taxon>Eukaryota</taxon>
        <taxon>Metazoa</taxon>
        <taxon>Ecdysozoa</taxon>
        <taxon>Arthropoda</taxon>
        <taxon>Chelicerata</taxon>
        <taxon>Arachnida</taxon>
        <taxon>Araneae</taxon>
        <taxon>Araneomorphae</taxon>
        <taxon>Entelegynae</taxon>
        <taxon>Araneoidea</taxon>
        <taxon>Araneidae</taxon>
        <taxon>Araneus</taxon>
    </lineage>
</organism>
<dbReference type="OrthoDB" id="6752938at2759"/>
<name>A0A4Y2RFE7_ARAVE</name>
<evidence type="ECO:0000259" key="1">
    <source>
        <dbReference type="SMART" id="SM00597"/>
    </source>
</evidence>
<feature type="domain" description="TTF-type" evidence="1">
    <location>
        <begin position="94"/>
        <end position="183"/>
    </location>
</feature>
<evidence type="ECO:0000313" key="3">
    <source>
        <dbReference type="Proteomes" id="UP000499080"/>
    </source>
</evidence>